<keyword evidence="2" id="KW-0732">Signal</keyword>
<proteinExistence type="predicted"/>
<comment type="caution">
    <text evidence="3">The sequence shown here is derived from an EMBL/GenBank/DDBJ whole genome shotgun (WGS) entry which is preliminary data.</text>
</comment>
<evidence type="ECO:0000256" key="2">
    <source>
        <dbReference type="SAM" id="SignalP"/>
    </source>
</evidence>
<reference evidence="3 4" key="1">
    <citation type="submission" date="2018-12" db="EMBL/GenBank/DDBJ databases">
        <title>Hymenobacter gummosus sp. nov., isolated from a spring.</title>
        <authorList>
            <person name="Nie L."/>
        </authorList>
    </citation>
    <scope>NUCLEOTIDE SEQUENCE [LARGE SCALE GENOMIC DNA]</scope>
    <source>
        <strain evidence="3 4">KCTC 52166</strain>
    </source>
</reference>
<feature type="compositionally biased region" description="Basic and acidic residues" evidence="1">
    <location>
        <begin position="30"/>
        <end position="44"/>
    </location>
</feature>
<name>A0A3S0JB79_9BACT</name>
<organism evidence="3 4">
    <name type="scientific">Hymenobacter gummosus</name>
    <dbReference type="NCBI Taxonomy" id="1776032"/>
    <lineage>
        <taxon>Bacteria</taxon>
        <taxon>Pseudomonadati</taxon>
        <taxon>Bacteroidota</taxon>
        <taxon>Cytophagia</taxon>
        <taxon>Cytophagales</taxon>
        <taxon>Hymenobacteraceae</taxon>
        <taxon>Hymenobacter</taxon>
    </lineage>
</organism>
<dbReference type="Proteomes" id="UP000282184">
    <property type="component" value="Unassembled WGS sequence"/>
</dbReference>
<protein>
    <recommendedName>
        <fullName evidence="5">DUF4148 domain-containing protein</fullName>
    </recommendedName>
</protein>
<accession>A0A3S0JB79</accession>
<feature type="compositionally biased region" description="Polar residues" evidence="1">
    <location>
        <begin position="83"/>
        <end position="96"/>
    </location>
</feature>
<evidence type="ECO:0000313" key="4">
    <source>
        <dbReference type="Proteomes" id="UP000282184"/>
    </source>
</evidence>
<evidence type="ECO:0000313" key="3">
    <source>
        <dbReference type="EMBL" id="RTQ50707.1"/>
    </source>
</evidence>
<dbReference type="OrthoDB" id="885908at2"/>
<feature type="chain" id="PRO_5018626787" description="DUF4148 domain-containing protein" evidence="2">
    <location>
        <begin position="24"/>
        <end position="123"/>
    </location>
</feature>
<dbReference type="RefSeq" id="WP_126692774.1">
    <property type="nucleotide sequence ID" value="NZ_RXOF01000004.1"/>
</dbReference>
<keyword evidence="4" id="KW-1185">Reference proteome</keyword>
<evidence type="ECO:0008006" key="5">
    <source>
        <dbReference type="Google" id="ProtNLM"/>
    </source>
</evidence>
<evidence type="ECO:0000256" key="1">
    <source>
        <dbReference type="SAM" id="MobiDB-lite"/>
    </source>
</evidence>
<feature type="region of interest" description="Disordered" evidence="1">
    <location>
        <begin position="25"/>
        <end position="44"/>
    </location>
</feature>
<dbReference type="EMBL" id="RXOF01000004">
    <property type="protein sequence ID" value="RTQ50707.1"/>
    <property type="molecule type" value="Genomic_DNA"/>
</dbReference>
<sequence>MSLFRPILLPAAVLLALSLPACTASDTAAEVDRAPTEIRTDADRQAAYNRGIGAGGAAPDATPGRVPQVREQAAASGGRQRIESVNTNDPNNTPQETRMRRIQGNSNITTTDTLRPPLPTPRP</sequence>
<dbReference type="AlphaFoldDB" id="A0A3S0JB79"/>
<feature type="region of interest" description="Disordered" evidence="1">
    <location>
        <begin position="50"/>
        <end position="123"/>
    </location>
</feature>
<feature type="signal peptide" evidence="2">
    <location>
        <begin position="1"/>
        <end position="23"/>
    </location>
</feature>
<gene>
    <name evidence="3" type="ORF">EJV47_08735</name>
</gene>